<reference evidence="2 3" key="1">
    <citation type="journal article" date="2016" name="Nat. Commun.">
        <title>Thousands of microbial genomes shed light on interconnected biogeochemical processes in an aquifer system.</title>
        <authorList>
            <person name="Anantharaman K."/>
            <person name="Brown C.T."/>
            <person name="Hug L.A."/>
            <person name="Sharon I."/>
            <person name="Castelle C.J."/>
            <person name="Probst A.J."/>
            <person name="Thomas B.C."/>
            <person name="Singh A."/>
            <person name="Wilkins M.J."/>
            <person name="Karaoz U."/>
            <person name="Brodie E.L."/>
            <person name="Williams K.H."/>
            <person name="Hubbard S.S."/>
            <person name="Banfield J.F."/>
        </authorList>
    </citation>
    <scope>NUCLEOTIDE SEQUENCE [LARGE SCALE GENOMIC DNA]</scope>
</reference>
<proteinExistence type="predicted"/>
<accession>A0A1F7FLN7</accession>
<dbReference type="EMBL" id="MFYX01000006">
    <property type="protein sequence ID" value="OGK07491.1"/>
    <property type="molecule type" value="Genomic_DNA"/>
</dbReference>
<gene>
    <name evidence="2" type="ORF">A2519_20240</name>
</gene>
<comment type="caution">
    <text evidence="2">The sequence shown here is derived from an EMBL/GenBank/DDBJ whole genome shotgun (WGS) entry which is preliminary data.</text>
</comment>
<evidence type="ECO:0000313" key="3">
    <source>
        <dbReference type="Proteomes" id="UP000179243"/>
    </source>
</evidence>
<organism evidence="2 3">
    <name type="scientific">Candidatus Raymondbacteria bacterium RIFOXYD12_FULL_49_13</name>
    <dbReference type="NCBI Taxonomy" id="1817890"/>
    <lineage>
        <taxon>Bacteria</taxon>
        <taxon>Raymondiibacteriota</taxon>
    </lineage>
</organism>
<protein>
    <submittedName>
        <fullName evidence="2">Uncharacterized protein</fullName>
    </submittedName>
</protein>
<evidence type="ECO:0000256" key="1">
    <source>
        <dbReference type="SAM" id="MobiDB-lite"/>
    </source>
</evidence>
<evidence type="ECO:0000313" key="2">
    <source>
        <dbReference type="EMBL" id="OGK07491.1"/>
    </source>
</evidence>
<dbReference type="AlphaFoldDB" id="A0A1F7FLN7"/>
<name>A0A1F7FLN7_UNCRA</name>
<sequence length="264" mass="29075">MHAISTPVVSAGKVEQFCFKVSASGSATTSPTGIFDSLLNSLWNSEDQKTDPLSESVQNPVQASSFSLMEMVKSMAQKAVDVMESLCSSLGIGGPGMYGASFTAECSSFQKAVVFPENDQKTDDSVSALSDNPQFVQSMYMVRVQCTLVQCLDASPSFQKAFAENPNAVMEDFTRRLDELQTNFLTNVKMGKVISAEPGDIGTLVEELDKKYGSPRGKGGHTDDLKTDDTKTLREELIENDREYLEKRRKRQYEERIQEAVNSV</sequence>
<feature type="compositionally biased region" description="Basic and acidic residues" evidence="1">
    <location>
        <begin position="220"/>
        <end position="230"/>
    </location>
</feature>
<dbReference type="Proteomes" id="UP000179243">
    <property type="component" value="Unassembled WGS sequence"/>
</dbReference>
<feature type="region of interest" description="Disordered" evidence="1">
    <location>
        <begin position="211"/>
        <end position="230"/>
    </location>
</feature>